<keyword evidence="5 9" id="KW-1133">Transmembrane helix</keyword>
<feature type="binding site" evidence="8">
    <location>
        <position position="265"/>
    </location>
    <ligand>
        <name>Zn(2+)</name>
        <dbReference type="ChEBI" id="CHEBI:29105"/>
        <note>catalytic</note>
    </ligand>
</feature>
<feature type="transmembrane region" description="Helical" evidence="9">
    <location>
        <begin position="185"/>
        <end position="202"/>
    </location>
</feature>
<evidence type="ECO:0000313" key="10">
    <source>
        <dbReference type="EMBL" id="KAJ2851847.1"/>
    </source>
</evidence>
<proteinExistence type="inferred from homology"/>
<keyword evidence="8" id="KW-0862">Zinc</keyword>
<evidence type="ECO:0000313" key="11">
    <source>
        <dbReference type="Proteomes" id="UP001139887"/>
    </source>
</evidence>
<dbReference type="GO" id="GO:0046514">
    <property type="term" value="P:ceramide catabolic process"/>
    <property type="evidence" value="ECO:0007669"/>
    <property type="project" value="TreeGrafter"/>
</dbReference>
<feature type="transmembrane region" description="Helical" evidence="9">
    <location>
        <begin position="105"/>
        <end position="126"/>
    </location>
</feature>
<feature type="binding site" evidence="7">
    <location>
        <position position="75"/>
    </location>
    <ligand>
        <name>Ca(2+)</name>
        <dbReference type="ChEBI" id="CHEBI:29108"/>
    </ligand>
</feature>
<feature type="binding site" evidence="7">
    <location>
        <position position="66"/>
    </location>
    <ligand>
        <name>Ca(2+)</name>
        <dbReference type="ChEBI" id="CHEBI:29108"/>
    </ligand>
</feature>
<evidence type="ECO:0000256" key="3">
    <source>
        <dbReference type="ARBA" id="ARBA00022692"/>
    </source>
</evidence>
<dbReference type="OrthoDB" id="187171at2759"/>
<dbReference type="GO" id="GO:0016811">
    <property type="term" value="F:hydrolase activity, acting on carbon-nitrogen (but not peptide) bonds, in linear amides"/>
    <property type="evidence" value="ECO:0007669"/>
    <property type="project" value="InterPro"/>
</dbReference>
<dbReference type="GO" id="GO:0005789">
    <property type="term" value="C:endoplasmic reticulum membrane"/>
    <property type="evidence" value="ECO:0007669"/>
    <property type="project" value="TreeGrafter"/>
</dbReference>
<keyword evidence="11" id="KW-1185">Reference proteome</keyword>
<evidence type="ECO:0000256" key="7">
    <source>
        <dbReference type="PIRSR" id="PIRSR608901-1"/>
    </source>
</evidence>
<evidence type="ECO:0000256" key="2">
    <source>
        <dbReference type="ARBA" id="ARBA00009780"/>
    </source>
</evidence>
<dbReference type="GO" id="GO:0046872">
    <property type="term" value="F:metal ion binding"/>
    <property type="evidence" value="ECO:0007669"/>
    <property type="project" value="UniProtKB-KW"/>
</dbReference>
<name>A0A9W8IA79_9FUNG</name>
<evidence type="ECO:0000256" key="8">
    <source>
        <dbReference type="PIRSR" id="PIRSR608901-2"/>
    </source>
</evidence>
<dbReference type="AlphaFoldDB" id="A0A9W8IA79"/>
<dbReference type="GO" id="GO:0046513">
    <property type="term" value="P:ceramide biosynthetic process"/>
    <property type="evidence" value="ECO:0007669"/>
    <property type="project" value="TreeGrafter"/>
</dbReference>
<keyword evidence="3 9" id="KW-0812">Transmembrane</keyword>
<feature type="transmembrane region" description="Helical" evidence="9">
    <location>
        <begin position="222"/>
        <end position="239"/>
    </location>
</feature>
<dbReference type="Pfam" id="PF05875">
    <property type="entry name" value="Ceramidase"/>
    <property type="match status" value="1"/>
</dbReference>
<keyword evidence="7" id="KW-0106">Calcium</keyword>
<gene>
    <name evidence="10" type="primary">YDC1</name>
    <name evidence="10" type="ORF">IWW36_000808</name>
</gene>
<comment type="subcellular location">
    <subcellularLocation>
        <location evidence="1">Membrane</location>
        <topology evidence="1">Multi-pass membrane protein</topology>
    </subcellularLocation>
</comment>
<feature type="transmembrane region" description="Helical" evidence="9">
    <location>
        <begin position="76"/>
        <end position="93"/>
    </location>
</feature>
<accession>A0A9W8IA79</accession>
<organism evidence="10 11">
    <name type="scientific">Coemansia brasiliensis</name>
    <dbReference type="NCBI Taxonomy" id="2650707"/>
    <lineage>
        <taxon>Eukaryota</taxon>
        <taxon>Fungi</taxon>
        <taxon>Fungi incertae sedis</taxon>
        <taxon>Zoopagomycota</taxon>
        <taxon>Kickxellomycotina</taxon>
        <taxon>Kickxellomycetes</taxon>
        <taxon>Kickxellales</taxon>
        <taxon>Kickxellaceae</taxon>
        <taxon>Coemansia</taxon>
    </lineage>
</organism>
<comment type="similarity">
    <text evidence="2">Belongs to the alkaline ceramidase family.</text>
</comment>
<evidence type="ECO:0000256" key="5">
    <source>
        <dbReference type="ARBA" id="ARBA00022989"/>
    </source>
</evidence>
<evidence type="ECO:0000256" key="4">
    <source>
        <dbReference type="ARBA" id="ARBA00022801"/>
    </source>
</evidence>
<dbReference type="Proteomes" id="UP001139887">
    <property type="component" value="Unassembled WGS sequence"/>
</dbReference>
<keyword evidence="7" id="KW-0479">Metal-binding</keyword>
<evidence type="ECO:0000256" key="6">
    <source>
        <dbReference type="ARBA" id="ARBA00023136"/>
    </source>
</evidence>
<keyword evidence="4" id="KW-0378">Hydrolase</keyword>
<evidence type="ECO:0000256" key="9">
    <source>
        <dbReference type="SAM" id="Phobius"/>
    </source>
</evidence>
<feature type="transmembrane region" description="Helical" evidence="9">
    <location>
        <begin position="132"/>
        <end position="150"/>
    </location>
</feature>
<sequence length="318" mass="36485">MGMIIEDSVRNATAYFWGESLDKEKAEHKAHVCYDFRAAMRPLCAPQKESSGLEVSTAILRGERENYAVSNYVAEFWNTFTNVVMITLALLGIRTSIRHKHGKRITAMYIGLLVVGCGSTSFHATLKYTTQMLDELPMLYLCGLALYSLLEIDVKIVHGMKVPILLALFQISVTLIYLFWIQNPVFHQVAFAIMVVGSLYLAQRRLNELQISKETRRTMSRVHIIGELGMWGGFLVWNIDNIFCHQLRSYRSYLGMPLDGILQLHGWWHIMTAYGSAYLIMWAHLIKLARLGHDHLFSIQYSMGLFPHIELRQPKKID</sequence>
<keyword evidence="6 9" id="KW-0472">Membrane</keyword>
<feature type="transmembrane region" description="Helical" evidence="9">
    <location>
        <begin position="266"/>
        <end position="286"/>
    </location>
</feature>
<dbReference type="PANTHER" id="PTHR46187:SF3">
    <property type="entry name" value="ALKALINE CERAMIDASE 3"/>
    <property type="match status" value="1"/>
</dbReference>
<comment type="cofactor">
    <cofactor evidence="8">
        <name>Zn(2+)</name>
        <dbReference type="ChEBI" id="CHEBI:29105"/>
    </cofactor>
</comment>
<feature type="binding site" evidence="8">
    <location>
        <position position="269"/>
    </location>
    <ligand>
        <name>Zn(2+)</name>
        <dbReference type="ChEBI" id="CHEBI:29105"/>
        <note>catalytic</note>
    </ligand>
</feature>
<feature type="binding site" evidence="8">
    <location>
        <position position="123"/>
    </location>
    <ligand>
        <name>Zn(2+)</name>
        <dbReference type="ChEBI" id="CHEBI:29105"/>
        <note>catalytic</note>
    </ligand>
</feature>
<reference evidence="10" key="1">
    <citation type="submission" date="2022-07" db="EMBL/GenBank/DDBJ databases">
        <title>Phylogenomic reconstructions and comparative analyses of Kickxellomycotina fungi.</title>
        <authorList>
            <person name="Reynolds N.K."/>
            <person name="Stajich J.E."/>
            <person name="Barry K."/>
            <person name="Grigoriev I.V."/>
            <person name="Crous P."/>
            <person name="Smith M.E."/>
        </authorList>
    </citation>
    <scope>NUCLEOTIDE SEQUENCE</scope>
    <source>
        <strain evidence="10">NRRL 1566</strain>
    </source>
</reference>
<comment type="caution">
    <text evidence="10">The sequence shown here is derived from an EMBL/GenBank/DDBJ whole genome shotgun (WGS) entry which is preliminary data.</text>
</comment>
<dbReference type="InterPro" id="IPR008901">
    <property type="entry name" value="ACER"/>
</dbReference>
<dbReference type="EMBL" id="JANBUW010000008">
    <property type="protein sequence ID" value="KAJ2851847.1"/>
    <property type="molecule type" value="Genomic_DNA"/>
</dbReference>
<protein>
    <submittedName>
        <fullName evidence="10">Alkaline ceramidase ydc1</fullName>
    </submittedName>
</protein>
<feature type="transmembrane region" description="Helical" evidence="9">
    <location>
        <begin position="162"/>
        <end position="179"/>
    </location>
</feature>
<dbReference type="PANTHER" id="PTHR46187">
    <property type="entry name" value="ALKALINE CERAMIDASE 3"/>
    <property type="match status" value="1"/>
</dbReference>
<evidence type="ECO:0000256" key="1">
    <source>
        <dbReference type="ARBA" id="ARBA00004141"/>
    </source>
</evidence>